<gene>
    <name evidence="2" type="ORF">JKIAZH3_G4356</name>
</gene>
<protein>
    <recommendedName>
        <fullName evidence="1">PIN domain-containing protein</fullName>
    </recommendedName>
</protein>
<evidence type="ECO:0000259" key="1">
    <source>
        <dbReference type="Pfam" id="PF13638"/>
    </source>
</evidence>
<reference evidence="2" key="1">
    <citation type="submission" date="2020-10" db="EMBL/GenBank/DDBJ databases">
        <authorList>
            <person name="Sedaghatjoo S."/>
        </authorList>
    </citation>
    <scope>NUCLEOTIDE SEQUENCE</scope>
    <source>
        <strain evidence="2">AZH3</strain>
    </source>
</reference>
<sequence>MDSSPQPDVISSEPWNVSTRPPALPLRLRGSKATAFGELVSRQLGSIHARRKSKILNYDRNKICEYNRDNVNPSHRQDDIAALFGIERLDGLAHYEGSGPLVGHQCLGGRSEYCQASCGTVSCLRGQVVRLGRRPHCAERRGLFCPPPRQEPERALGLRCLVKIGIIPPLRSAGRVQTYDLPSRIALPHIVIRELEGFKTGGRFDSVRIAARQANRWILACLQAQKRSVSTFLSKDAIEMVMRAAIAAGGAPTDVATAAEATTAALNPPVAWALHFETARQHKERMKEDPARGGEAELMTNRL</sequence>
<evidence type="ECO:0000313" key="3">
    <source>
        <dbReference type="Proteomes" id="UP000836402"/>
    </source>
</evidence>
<dbReference type="InterPro" id="IPR002716">
    <property type="entry name" value="PIN_dom"/>
</dbReference>
<organism evidence="2 3">
    <name type="scientific">Tilletia caries</name>
    <name type="common">wheat bunt fungus</name>
    <dbReference type="NCBI Taxonomy" id="13290"/>
    <lineage>
        <taxon>Eukaryota</taxon>
        <taxon>Fungi</taxon>
        <taxon>Dikarya</taxon>
        <taxon>Basidiomycota</taxon>
        <taxon>Ustilaginomycotina</taxon>
        <taxon>Exobasidiomycetes</taxon>
        <taxon>Tilletiales</taxon>
        <taxon>Tilletiaceae</taxon>
        <taxon>Tilletia</taxon>
    </lineage>
</organism>
<dbReference type="Proteomes" id="UP000836402">
    <property type="component" value="Unassembled WGS sequence"/>
</dbReference>
<proteinExistence type="predicted"/>
<evidence type="ECO:0000313" key="2">
    <source>
        <dbReference type="EMBL" id="CAD6938792.1"/>
    </source>
</evidence>
<keyword evidence="3" id="KW-1185">Reference proteome</keyword>
<dbReference type="EMBL" id="CAJHJG010004143">
    <property type="protein sequence ID" value="CAD6938792.1"/>
    <property type="molecule type" value="Genomic_DNA"/>
</dbReference>
<dbReference type="Gene3D" id="3.40.50.1010">
    <property type="entry name" value="5'-nuclease"/>
    <property type="match status" value="1"/>
</dbReference>
<dbReference type="Pfam" id="PF13638">
    <property type="entry name" value="PIN_4"/>
    <property type="match status" value="1"/>
</dbReference>
<name>A0ABN7J1U4_9BASI</name>
<accession>A0ABN7J1U4</accession>
<feature type="domain" description="PIN" evidence="1">
    <location>
        <begin position="184"/>
        <end position="230"/>
    </location>
</feature>
<comment type="caution">
    <text evidence="2">The sequence shown here is derived from an EMBL/GenBank/DDBJ whole genome shotgun (WGS) entry which is preliminary data.</text>
</comment>